<sequence>MASREQGTGPTGGGGRRPSAVVYRRRRLAVAVLGLLVLVALAVGGAAMAGLFGGQDGAGDSSAAASTAPGLSASRTPPSASAAPSATPSSTATATSTAAPGASPSSSGRCDPAAVVVVAATDERTYSPDETPVLSLIIRNSGTAPCTVNVGTSQMEFVLTRGADRVFSSVDCQESSEDLDRVIEPKGEERATFEWARNRTVPGCTVVDGEPETGEYTLTARLGARSSAPVTFTLQ</sequence>
<dbReference type="EMBL" id="PRKW01000005">
    <property type="protein sequence ID" value="PPB48459.1"/>
    <property type="molecule type" value="Genomic_DNA"/>
</dbReference>
<evidence type="ECO:0000313" key="3">
    <source>
        <dbReference type="EMBL" id="PPB48459.1"/>
    </source>
</evidence>
<feature type="region of interest" description="Disordered" evidence="1">
    <location>
        <begin position="58"/>
        <end position="110"/>
    </location>
</feature>
<dbReference type="AlphaFoldDB" id="A0A2S5IV78"/>
<reference evidence="3 4" key="1">
    <citation type="journal article" date="2014" name="Int. J. Syst. Evol. Microbiol.">
        <title>Arthrobacter pityocampae sp. nov., isolated from Thaumetopoea pityocampa (Lep., Thaumetopoeidae).</title>
        <authorList>
            <person name="Ince I.A."/>
            <person name="Demirbag Z."/>
            <person name="Kati H."/>
        </authorList>
    </citation>
    <scope>NUCLEOTIDE SEQUENCE [LARGE SCALE GENOMIC DNA]</scope>
    <source>
        <strain evidence="3 4">Tp2</strain>
    </source>
</reference>
<evidence type="ECO:0008006" key="5">
    <source>
        <dbReference type="Google" id="ProtNLM"/>
    </source>
</evidence>
<protein>
    <recommendedName>
        <fullName evidence="5">DUF4232 domain-containing protein</fullName>
    </recommendedName>
</protein>
<dbReference type="Proteomes" id="UP000239297">
    <property type="component" value="Unassembled WGS sequence"/>
</dbReference>
<evidence type="ECO:0000256" key="2">
    <source>
        <dbReference type="SAM" id="Phobius"/>
    </source>
</evidence>
<keyword evidence="2" id="KW-1133">Transmembrane helix</keyword>
<keyword evidence="4" id="KW-1185">Reference proteome</keyword>
<organism evidence="3 4">
    <name type="scientific">Arthrobacter pityocampae</name>
    <dbReference type="NCBI Taxonomy" id="547334"/>
    <lineage>
        <taxon>Bacteria</taxon>
        <taxon>Bacillati</taxon>
        <taxon>Actinomycetota</taxon>
        <taxon>Actinomycetes</taxon>
        <taxon>Micrococcales</taxon>
        <taxon>Micrococcaceae</taxon>
        <taxon>Arthrobacter</taxon>
    </lineage>
</organism>
<name>A0A2S5IV78_9MICC</name>
<keyword evidence="2" id="KW-0812">Transmembrane</keyword>
<evidence type="ECO:0000313" key="4">
    <source>
        <dbReference type="Proteomes" id="UP000239297"/>
    </source>
</evidence>
<keyword evidence="2" id="KW-0472">Membrane</keyword>
<dbReference type="OrthoDB" id="5189092at2"/>
<feature type="transmembrane region" description="Helical" evidence="2">
    <location>
        <begin position="28"/>
        <end position="52"/>
    </location>
</feature>
<dbReference type="RefSeq" id="WP_104121863.1">
    <property type="nucleotide sequence ID" value="NZ_PRKW01000005.1"/>
</dbReference>
<evidence type="ECO:0000256" key="1">
    <source>
        <dbReference type="SAM" id="MobiDB-lite"/>
    </source>
</evidence>
<gene>
    <name evidence="3" type="ORF">C4K88_11960</name>
</gene>
<accession>A0A2S5IV78</accession>
<comment type="caution">
    <text evidence="3">The sequence shown here is derived from an EMBL/GenBank/DDBJ whole genome shotgun (WGS) entry which is preliminary data.</text>
</comment>
<proteinExistence type="predicted"/>